<accession>A0A7W3YDM3</accession>
<feature type="transmembrane region" description="Helical" evidence="6">
    <location>
        <begin position="439"/>
        <end position="457"/>
    </location>
</feature>
<evidence type="ECO:0000256" key="2">
    <source>
        <dbReference type="ARBA" id="ARBA00022475"/>
    </source>
</evidence>
<keyword evidence="4 6" id="KW-1133">Transmembrane helix</keyword>
<evidence type="ECO:0000313" key="9">
    <source>
        <dbReference type="Proteomes" id="UP000552587"/>
    </source>
</evidence>
<feature type="transmembrane region" description="Helical" evidence="6">
    <location>
        <begin position="243"/>
        <end position="260"/>
    </location>
</feature>
<feature type="transmembrane region" description="Helical" evidence="6">
    <location>
        <begin position="766"/>
        <end position="797"/>
    </location>
</feature>
<proteinExistence type="predicted"/>
<evidence type="ECO:0000256" key="5">
    <source>
        <dbReference type="ARBA" id="ARBA00023136"/>
    </source>
</evidence>
<dbReference type="InterPro" id="IPR033399">
    <property type="entry name" value="TP_0789-like"/>
</dbReference>
<comment type="subcellular location">
    <subcellularLocation>
        <location evidence="1">Cell membrane</location>
        <topology evidence="1">Multi-pass membrane protein</topology>
    </subcellularLocation>
</comment>
<evidence type="ECO:0000313" key="8">
    <source>
        <dbReference type="EMBL" id="MBB1087929.1"/>
    </source>
</evidence>
<feature type="transmembrane region" description="Helical" evidence="6">
    <location>
        <begin position="741"/>
        <end position="760"/>
    </location>
</feature>
<keyword evidence="3 6" id="KW-0812">Transmembrane</keyword>
<evidence type="ECO:0000256" key="6">
    <source>
        <dbReference type="SAM" id="Phobius"/>
    </source>
</evidence>
<dbReference type="GO" id="GO:0005886">
    <property type="term" value="C:plasma membrane"/>
    <property type="evidence" value="ECO:0007669"/>
    <property type="project" value="UniProtKB-SubCell"/>
</dbReference>
<feature type="transmembrane region" description="Helical" evidence="6">
    <location>
        <begin position="267"/>
        <end position="288"/>
    </location>
</feature>
<keyword evidence="8" id="KW-0449">Lipoprotein</keyword>
<dbReference type="RefSeq" id="WP_182668707.1">
    <property type="nucleotide sequence ID" value="NZ_JACHTE010000003.1"/>
</dbReference>
<name>A0A7W3YDM3_9GAMM</name>
<dbReference type="AlphaFoldDB" id="A0A7W3YDM3"/>
<feature type="transmembrane region" description="Helical" evidence="6">
    <location>
        <begin position="38"/>
        <end position="56"/>
    </location>
</feature>
<feature type="transmembrane region" description="Helical" evidence="6">
    <location>
        <begin position="300"/>
        <end position="318"/>
    </location>
</feature>
<dbReference type="PANTHER" id="PTHR33406">
    <property type="entry name" value="MEMBRANE PROTEIN MJ1562-RELATED"/>
    <property type="match status" value="1"/>
</dbReference>
<dbReference type="PROSITE" id="PS50156">
    <property type="entry name" value="SSD"/>
    <property type="match status" value="1"/>
</dbReference>
<protein>
    <submittedName>
        <fullName evidence="8">Outer membrane lipoprotein-sorting protein</fullName>
    </submittedName>
</protein>
<keyword evidence="2" id="KW-1003">Cell membrane</keyword>
<feature type="transmembrane region" description="Helical" evidence="6">
    <location>
        <begin position="642"/>
        <end position="660"/>
    </location>
</feature>
<dbReference type="Pfam" id="PF17131">
    <property type="entry name" value="LolA_like"/>
    <property type="match status" value="1"/>
</dbReference>
<keyword evidence="5 6" id="KW-0472">Membrane</keyword>
<dbReference type="CDD" id="cd16329">
    <property type="entry name" value="LolA_like"/>
    <property type="match status" value="1"/>
</dbReference>
<dbReference type="EMBL" id="JACHTE010000003">
    <property type="protein sequence ID" value="MBB1087929.1"/>
    <property type="molecule type" value="Genomic_DNA"/>
</dbReference>
<dbReference type="Gene3D" id="1.20.1640.10">
    <property type="entry name" value="Multidrug efflux transporter AcrB transmembrane domain"/>
    <property type="match status" value="2"/>
</dbReference>
<evidence type="ECO:0000259" key="7">
    <source>
        <dbReference type="PROSITE" id="PS50156"/>
    </source>
</evidence>
<evidence type="ECO:0000256" key="1">
    <source>
        <dbReference type="ARBA" id="ARBA00004651"/>
    </source>
</evidence>
<reference evidence="8 9" key="1">
    <citation type="submission" date="2020-07" db="EMBL/GenBank/DDBJ databases">
        <authorList>
            <person name="Xu S."/>
            <person name="Li A."/>
        </authorList>
    </citation>
    <scope>NUCLEOTIDE SEQUENCE [LARGE SCALE GENOMIC DNA]</scope>
    <source>
        <strain evidence="8 9">SG-8</strain>
    </source>
</reference>
<comment type="caution">
    <text evidence="8">The sequence shown here is derived from an EMBL/GenBank/DDBJ whole genome shotgun (WGS) entry which is preliminary data.</text>
</comment>
<dbReference type="InterPro" id="IPR050545">
    <property type="entry name" value="Mycobact_MmpL"/>
</dbReference>
<dbReference type="InterPro" id="IPR004869">
    <property type="entry name" value="MMPL_dom"/>
</dbReference>
<feature type="transmembrane region" description="Helical" evidence="6">
    <location>
        <begin position="375"/>
        <end position="398"/>
    </location>
</feature>
<dbReference type="Gene3D" id="2.50.20.10">
    <property type="entry name" value="Lipoprotein localisation LolA/LolB/LppX"/>
    <property type="match status" value="1"/>
</dbReference>
<dbReference type="PANTHER" id="PTHR33406:SF13">
    <property type="entry name" value="MEMBRANE PROTEIN YDFJ"/>
    <property type="match status" value="1"/>
</dbReference>
<evidence type="ECO:0000256" key="4">
    <source>
        <dbReference type="ARBA" id="ARBA00022989"/>
    </source>
</evidence>
<feature type="transmembrane region" description="Helical" evidence="6">
    <location>
        <begin position="667"/>
        <end position="687"/>
    </location>
</feature>
<evidence type="ECO:0000256" key="3">
    <source>
        <dbReference type="ARBA" id="ARBA00022692"/>
    </source>
</evidence>
<dbReference type="InterPro" id="IPR000731">
    <property type="entry name" value="SSD"/>
</dbReference>
<feature type="transmembrane region" description="Helical" evidence="6">
    <location>
        <begin position="339"/>
        <end position="363"/>
    </location>
</feature>
<feature type="domain" description="SSD" evidence="7">
    <location>
        <begin position="270"/>
        <end position="401"/>
    </location>
</feature>
<dbReference type="SUPFAM" id="SSF82866">
    <property type="entry name" value="Multidrug efflux transporter AcrB transmembrane domain"/>
    <property type="match status" value="2"/>
</dbReference>
<gene>
    <name evidence="8" type="ORF">H4F99_05425</name>
</gene>
<dbReference type="Proteomes" id="UP000552587">
    <property type="component" value="Unassembled WGS sequence"/>
</dbReference>
<sequence length="1069" mass="115403">MSSIGHPDGTVSRRPTDEVDAVEGGLSRYLQWVVRRRVWVIALVVVVTAVLGTFAARQQVIINPATVVPQGHPYIQATNTIERIFGSKYLVVIGVTPTQGDALQPRVLETVQDITRALYASPSVSKQTLLSLSSRQAKGIAATAEGFEVSPLMPTVPRDEPGRQALRDALQANPVYRDSVISSDWKTATVLVELKEDAGGFGAMLRDVDAIVEAARGPGIEISVGGNPVFLHQAEVFADRINWLFPIAVLVIGLLHFEAFRTVQGLVLPLVTAVLSVVWGVGIMGAMGVPMDIFNSPTPILILAVAAGHAVQLLKRYYECYAVRAGEQGMVPELANRQAIVDALLAVGPVLVIAGGVAALGFFSLVVFQLETVRAFGIFTGIGILSAVVLEFTFTPAVRASLRPPRLQHIEPGGGTRIWDRIAGGIAVAVERPATRRRLIWAVALLVALAMVGWPRVQVDNASKTFFDETLPVQRDDALLNARTGGTNALYVMIDSGAVDGIKSPQVLAALRTLQAAADAYPEVGKTVSIDDFLSRMHVAVTGDGDASALVDPRNGALIAQYLFLYAMSGDPGDFSAHVDYEYRRAKLSVMLRTHSNAEIAALVDHLRDVAGAVIPDGTSVSFGGEVAQTLAVTDVMVRSKLLNIIQILAVIFLVSAMAFRSFLAGALVLSPLLVVLSLVFGVMGHFGVPLNIPNSLISAMAVGIGADYAIYLIHRTREYALQGIALEDAINRAIRTAGKACLFVATAVAGGYAVLFLSHDYNVHMWLATFIVLAMVASVLTALVLIPAALLVLRPAFLVRDRSGDRGAVLLVIAAAIGFLAYSQLAWAGDDARAIMERNADVMRFATAKSQARFELVSASGGQRRREADLRSRLRPGGRDTERLIRFESPADIRGTATLLVEDSVNGDGMWVYLPALKRVRRLAASNRKDSFVGTDFSYGDVMGHRVEDWTHVLEGERSRDGMPHWVVASVPATQAVRDDSGYGKRITWIRQDNHAATRVDVFDTGGQPYKRFEFKDLREVAPGKWQPMEARGENLQSGHRTTITFTGFEAGVPLADDLFSPNRLDRP</sequence>
<dbReference type="Pfam" id="PF03176">
    <property type="entry name" value="MMPL"/>
    <property type="match status" value="2"/>
</dbReference>
<feature type="transmembrane region" description="Helical" evidence="6">
    <location>
        <begin position="693"/>
        <end position="714"/>
    </location>
</feature>
<keyword evidence="9" id="KW-1185">Reference proteome</keyword>
<organism evidence="8 9">
    <name type="scientific">Marilutibacter penaei</name>
    <dbReference type="NCBI Taxonomy" id="2759900"/>
    <lineage>
        <taxon>Bacteria</taxon>
        <taxon>Pseudomonadati</taxon>
        <taxon>Pseudomonadota</taxon>
        <taxon>Gammaproteobacteria</taxon>
        <taxon>Lysobacterales</taxon>
        <taxon>Lysobacteraceae</taxon>
        <taxon>Marilutibacter</taxon>
    </lineage>
</organism>
<feature type="transmembrane region" description="Helical" evidence="6">
    <location>
        <begin position="809"/>
        <end position="828"/>
    </location>
</feature>